<keyword evidence="1" id="KW-1277">Toxin-antitoxin system</keyword>
<dbReference type="PANTHER" id="PTHR38813">
    <property type="match status" value="1"/>
</dbReference>
<gene>
    <name evidence="2" type="ORF">ACFO8Q_00430</name>
</gene>
<name>A0ABV9PW89_9BACL</name>
<dbReference type="PANTHER" id="PTHR38813:SF1">
    <property type="entry name" value="TOXIN RELE1-RELATED"/>
    <property type="match status" value="1"/>
</dbReference>
<reference evidence="3" key="1">
    <citation type="journal article" date="2019" name="Int. J. Syst. Evol. Microbiol.">
        <title>The Global Catalogue of Microorganisms (GCM) 10K type strain sequencing project: providing services to taxonomists for standard genome sequencing and annotation.</title>
        <authorList>
            <consortium name="The Broad Institute Genomics Platform"/>
            <consortium name="The Broad Institute Genome Sequencing Center for Infectious Disease"/>
            <person name="Wu L."/>
            <person name="Ma J."/>
        </authorList>
    </citation>
    <scope>NUCLEOTIDE SEQUENCE [LARGE SCALE GENOMIC DNA]</scope>
    <source>
        <strain evidence="3">WYCCWR 12678</strain>
    </source>
</reference>
<dbReference type="RefSeq" id="WP_380023440.1">
    <property type="nucleotide sequence ID" value="NZ_JBHSHC010000006.1"/>
</dbReference>
<sequence>MMYKVIFRKEVEKYIKKLDKPTRLRIRNAILELAENPYLDKNVKPLEGGESLFRKRVGDFRIVFSVENEQLIVLIIKVSSRGDLYKNL</sequence>
<dbReference type="Gene3D" id="3.30.2310.20">
    <property type="entry name" value="RelE-like"/>
    <property type="match status" value="1"/>
</dbReference>
<dbReference type="SUPFAM" id="SSF143011">
    <property type="entry name" value="RelE-like"/>
    <property type="match status" value="1"/>
</dbReference>
<accession>A0ABV9PW89</accession>
<dbReference type="Pfam" id="PF05016">
    <property type="entry name" value="ParE_toxin"/>
    <property type="match status" value="1"/>
</dbReference>
<dbReference type="Proteomes" id="UP001596002">
    <property type="component" value="Unassembled WGS sequence"/>
</dbReference>
<dbReference type="InterPro" id="IPR052747">
    <property type="entry name" value="TA_system_RelE_toxin"/>
</dbReference>
<dbReference type="InterPro" id="IPR035093">
    <property type="entry name" value="RelE/ParE_toxin_dom_sf"/>
</dbReference>
<protein>
    <submittedName>
        <fullName evidence="2">Type II toxin-antitoxin system RelE/ParE family toxin</fullName>
    </submittedName>
</protein>
<evidence type="ECO:0000313" key="2">
    <source>
        <dbReference type="EMBL" id="MFC4765873.1"/>
    </source>
</evidence>
<keyword evidence="3" id="KW-1185">Reference proteome</keyword>
<dbReference type="InterPro" id="IPR007712">
    <property type="entry name" value="RelE/ParE_toxin"/>
</dbReference>
<dbReference type="EMBL" id="JBHSHC010000006">
    <property type="protein sequence ID" value="MFC4765873.1"/>
    <property type="molecule type" value="Genomic_DNA"/>
</dbReference>
<evidence type="ECO:0000313" key="3">
    <source>
        <dbReference type="Proteomes" id="UP001596002"/>
    </source>
</evidence>
<proteinExistence type="predicted"/>
<organism evidence="2 3">
    <name type="scientific">Effusibacillus consociatus</name>
    <dbReference type="NCBI Taxonomy" id="1117041"/>
    <lineage>
        <taxon>Bacteria</taxon>
        <taxon>Bacillati</taxon>
        <taxon>Bacillota</taxon>
        <taxon>Bacilli</taxon>
        <taxon>Bacillales</taxon>
        <taxon>Alicyclobacillaceae</taxon>
        <taxon>Effusibacillus</taxon>
    </lineage>
</organism>
<evidence type="ECO:0000256" key="1">
    <source>
        <dbReference type="ARBA" id="ARBA00022649"/>
    </source>
</evidence>
<comment type="caution">
    <text evidence="2">The sequence shown here is derived from an EMBL/GenBank/DDBJ whole genome shotgun (WGS) entry which is preliminary data.</text>
</comment>